<accession>G3UQ05</accession>
<dbReference type="Pfam" id="PF03456">
    <property type="entry name" value="uDENN"/>
    <property type="match status" value="1"/>
</dbReference>
<dbReference type="GO" id="GO:0005085">
    <property type="term" value="F:guanyl-nucleotide exchange factor activity"/>
    <property type="evidence" value="ECO:0007669"/>
    <property type="project" value="UniProtKB-KW"/>
</dbReference>
<dbReference type="InterPro" id="IPR001194">
    <property type="entry name" value="cDENN_dom"/>
</dbReference>
<dbReference type="Gene3D" id="3.30.450.200">
    <property type="match status" value="1"/>
</dbReference>
<dbReference type="InterPro" id="IPR005113">
    <property type="entry name" value="uDENN_dom"/>
</dbReference>
<dbReference type="RefSeq" id="XP_010722676.1">
    <property type="nucleotide sequence ID" value="XM_010724374.3"/>
</dbReference>
<dbReference type="HOGENOM" id="CLU_008960_1_1_1"/>
<evidence type="ECO:0000259" key="4">
    <source>
        <dbReference type="PROSITE" id="PS50211"/>
    </source>
</evidence>
<dbReference type="CTD" id="163259"/>
<dbReference type="PROSITE" id="PS50211">
    <property type="entry name" value="DENN"/>
    <property type="match status" value="1"/>
</dbReference>
<dbReference type="SMART" id="SM00799">
    <property type="entry name" value="DENN"/>
    <property type="match status" value="1"/>
</dbReference>
<keyword evidence="6" id="KW-1185">Reference proteome</keyword>
<gene>
    <name evidence="5" type="primary">DENND2C</name>
</gene>
<dbReference type="FunFam" id="3.30.450.200:FF:000001">
    <property type="entry name" value="DENN domain-containing protein 2A isoform X1"/>
    <property type="match status" value="1"/>
</dbReference>
<dbReference type="InterPro" id="IPR043153">
    <property type="entry name" value="DENN_C"/>
</dbReference>
<dbReference type="SMART" id="SM00800">
    <property type="entry name" value="uDENN"/>
    <property type="match status" value="1"/>
</dbReference>
<dbReference type="Pfam" id="PF03455">
    <property type="entry name" value="dDENN"/>
    <property type="match status" value="1"/>
</dbReference>
<dbReference type="Ensembl" id="ENSMGAT00000020033.2">
    <property type="protein sequence ID" value="ENSMGAP00000017669.2"/>
    <property type="gene ID" value="ENSMGAG00000016892.2"/>
</dbReference>
<dbReference type="Proteomes" id="UP000001645">
    <property type="component" value="Chromosome 28"/>
</dbReference>
<keyword evidence="1" id="KW-0344">Guanine-nucleotide releasing factor</keyword>
<feature type="compositionally biased region" description="Polar residues" evidence="2">
    <location>
        <begin position="495"/>
        <end position="507"/>
    </location>
</feature>
<dbReference type="InterPro" id="IPR005112">
    <property type="entry name" value="dDENN_dom"/>
</dbReference>
<organism evidence="5 6">
    <name type="scientific">Meleagris gallopavo</name>
    <name type="common">Wild turkey</name>
    <dbReference type="NCBI Taxonomy" id="9103"/>
    <lineage>
        <taxon>Eukaryota</taxon>
        <taxon>Metazoa</taxon>
        <taxon>Chordata</taxon>
        <taxon>Craniata</taxon>
        <taxon>Vertebrata</taxon>
        <taxon>Euteleostomi</taxon>
        <taxon>Archelosauria</taxon>
        <taxon>Archosauria</taxon>
        <taxon>Dinosauria</taxon>
        <taxon>Saurischia</taxon>
        <taxon>Theropoda</taxon>
        <taxon>Coelurosauria</taxon>
        <taxon>Aves</taxon>
        <taxon>Neognathae</taxon>
        <taxon>Galloanserae</taxon>
        <taxon>Galliformes</taxon>
        <taxon>Phasianidae</taxon>
        <taxon>Meleagridinae</taxon>
        <taxon>Meleagris</taxon>
    </lineage>
</organism>
<evidence type="ECO:0000313" key="5">
    <source>
        <dbReference type="Ensembl" id="ENSMGAP00000017669.2"/>
    </source>
</evidence>
<feature type="transmembrane region" description="Helical" evidence="3">
    <location>
        <begin position="19"/>
        <end position="41"/>
    </location>
</feature>
<dbReference type="PANTHER" id="PTHR15288:SF6">
    <property type="entry name" value="DENN DOMAIN-CONTAINING PROTEIN 2C"/>
    <property type="match status" value="1"/>
</dbReference>
<dbReference type="InterPro" id="IPR051942">
    <property type="entry name" value="DENN_domain_containing_2"/>
</dbReference>
<dbReference type="Gene3D" id="3.40.50.11500">
    <property type="match status" value="1"/>
</dbReference>
<dbReference type="Bgee" id="ENSMGAG00000016892">
    <property type="expression patterns" value="Expressed in breast and 16 other cell types or tissues"/>
</dbReference>
<evidence type="ECO:0000256" key="1">
    <source>
        <dbReference type="ARBA" id="ARBA00022658"/>
    </source>
</evidence>
<dbReference type="Pfam" id="PF02141">
    <property type="entry name" value="DENN"/>
    <property type="match status" value="1"/>
</dbReference>
<dbReference type="GeneTree" id="ENSGT00950000182931"/>
<dbReference type="AlphaFoldDB" id="G3UQ05"/>
<evidence type="ECO:0000256" key="2">
    <source>
        <dbReference type="SAM" id="MobiDB-lite"/>
    </source>
</evidence>
<name>G3UQ05_MELGA</name>
<keyword evidence="3" id="KW-0812">Transmembrane</keyword>
<dbReference type="InterPro" id="IPR037516">
    <property type="entry name" value="Tripartite_DENN"/>
</dbReference>
<proteinExistence type="predicted"/>
<dbReference type="PANTHER" id="PTHR15288">
    <property type="entry name" value="DENN DOMAIN-CONTAINING PROTEIN 2"/>
    <property type="match status" value="1"/>
</dbReference>
<protein>
    <submittedName>
        <fullName evidence="5">DENN domain containing 2C</fullName>
    </submittedName>
</protein>
<reference evidence="5" key="2">
    <citation type="submission" date="2025-08" db="UniProtKB">
        <authorList>
            <consortium name="Ensembl"/>
        </authorList>
    </citation>
    <scope>IDENTIFICATION</scope>
</reference>
<dbReference type="SMART" id="SM00801">
    <property type="entry name" value="dDENN"/>
    <property type="match status" value="1"/>
</dbReference>
<feature type="domain" description="UDENN" evidence="4">
    <location>
        <begin position="545"/>
        <end position="942"/>
    </location>
</feature>
<sequence length="982" mass="111279">MCGLGRNVLQQLPKYSWKLLLLCMVGVQLMVLFFFCPQVALGGSSCRTQGLLDAPGCFGVSCQPDACKTQTLSRSHCRNIKQKISQWEGRTQGCSSKEKQQLNDFGVKYDPGCGVLSKVKPEDIEKGKKAGSKDPKNLGLDFRENARSCLQTADCGDLKSCACSRAPQAKENGKWQAGFPDPGEALPPGNFYTLQGLWRKVEPSTALPVPVDLQKKWGNCGFTGEWKAKGVELFCGVERNVKNSYLEAVEQEEKLAAVPPPKPRRTFCYLAENCASSCSDASATKEAPLEKKRGGDLVSFSNNLEKRTVSRRIRGRIQRKSFEFEDIQGFRNWMSAARSRKLQEETDGTAGPRLIYTQSEDNIYEDIICPAKENLYEDIRVLPLPLWKVPSVWKLPPSQSTSRAPKLPPKPSFLSRKTFELKPSLTSLQGKIVKDTTLPVTLTDWKLFRAVEATSRRKNLPWMVLKIQEIFVSKRGKKRVKLLSPAGKEVLPTKGETSGNESDTENQPKSRHRGLLLVQSASKRNPHYQTLERDLIELQEQQLFELFVVVSLQKRASEIKYTPQIIQQFPSKPEHRFKQSKDTEERLKVIPKFCFPDPKDWFPASDLKSETFSFVLTGEDGSRWFGYCKKLLPEGKGKRLPEVYCIVSRLGCFNLFSKILDEVEKRREMSPALVHPFMRSVMEAPFPAPGRTITVKSFLPGAGNEVMKLCRPSDSRLEHVDFECLFRCLSVSHMIRVFASLLLERRVIFVADNLSTLSKCGHAAVAILYPFTWQHTYIPVLPTSMIDIVCSPTPFLIGILSCSLPQLQDLPVEEVLIVDLCADKFLQEVSDEEEILPHKLQAALVQILEERNEILSHEQNCTQGDMPLNSLVSEAFVHFFVEIVGHYSLHMNVTEKGERVFQREPFRKSHTSRNVRHFLHFFMETQMFAGFIQDRELSKSAVKGLFEVRALEYLESIPETEPTGMNRILRTLGSKMKFLQKK</sequence>
<keyword evidence="3" id="KW-0472">Membrane</keyword>
<reference evidence="5" key="3">
    <citation type="submission" date="2025-09" db="UniProtKB">
        <authorList>
            <consortium name="Ensembl"/>
        </authorList>
    </citation>
    <scope>IDENTIFICATION</scope>
</reference>
<evidence type="ECO:0000256" key="3">
    <source>
        <dbReference type="SAM" id="Phobius"/>
    </source>
</evidence>
<feature type="region of interest" description="Disordered" evidence="2">
    <location>
        <begin position="483"/>
        <end position="514"/>
    </location>
</feature>
<keyword evidence="3" id="KW-1133">Transmembrane helix</keyword>
<dbReference type="FunFam" id="3.40.50.11500:FF:000004">
    <property type="entry name" value="DENN domain-containing protein 2C isoform X1"/>
    <property type="match status" value="1"/>
</dbReference>
<dbReference type="GeneID" id="100540775"/>
<reference evidence="5 6" key="1">
    <citation type="journal article" date="2010" name="PLoS Biol.">
        <title>Multi-platform next-generation sequencing of the domestic turkey (Meleagris gallopavo): genome assembly and analysis.</title>
        <authorList>
            <person name="Dalloul R.A."/>
            <person name="Long J.A."/>
            <person name="Zimin A.V."/>
            <person name="Aslam L."/>
            <person name="Beal K."/>
            <person name="Blomberg L.A."/>
            <person name="Bouffard P."/>
            <person name="Burt D.W."/>
            <person name="Crasta O."/>
            <person name="Crooijmans R.P."/>
            <person name="Cooper K."/>
            <person name="Coulombe R.A."/>
            <person name="De S."/>
            <person name="Delany M.E."/>
            <person name="Dodgson J.B."/>
            <person name="Dong J.J."/>
            <person name="Evans C."/>
            <person name="Frederickson K.M."/>
            <person name="Flicek P."/>
            <person name="Florea L."/>
            <person name="Folkerts O."/>
            <person name="Groenen M.A."/>
            <person name="Harkins T.T."/>
            <person name="Herrero J."/>
            <person name="Hoffmann S."/>
            <person name="Megens H.J."/>
            <person name="Jiang A."/>
            <person name="de Jong P."/>
            <person name="Kaiser P."/>
            <person name="Kim H."/>
            <person name="Kim K.W."/>
            <person name="Kim S."/>
            <person name="Langenberger D."/>
            <person name="Lee M.K."/>
            <person name="Lee T."/>
            <person name="Mane S."/>
            <person name="Marcais G."/>
            <person name="Marz M."/>
            <person name="McElroy A.P."/>
            <person name="Modise T."/>
            <person name="Nefedov M."/>
            <person name="Notredame C."/>
            <person name="Paton I.R."/>
            <person name="Payne W.S."/>
            <person name="Pertea G."/>
            <person name="Prickett D."/>
            <person name="Puiu D."/>
            <person name="Qioa D."/>
            <person name="Raineri E."/>
            <person name="Ruffier M."/>
            <person name="Salzberg S.L."/>
            <person name="Schatz M.C."/>
            <person name="Scheuring C."/>
            <person name="Schmidt C.J."/>
            <person name="Schroeder S."/>
            <person name="Searle S.M."/>
            <person name="Smith E.J."/>
            <person name="Smith J."/>
            <person name="Sonstegard T.S."/>
            <person name="Stadler P.F."/>
            <person name="Tafer H."/>
            <person name="Tu Z.J."/>
            <person name="Van Tassell C.P."/>
            <person name="Vilella A.J."/>
            <person name="Williams K.P."/>
            <person name="Yorke J.A."/>
            <person name="Zhang L."/>
            <person name="Zhang H.B."/>
            <person name="Zhang X."/>
            <person name="Zhang Y."/>
            <person name="Reed K.M."/>
        </authorList>
    </citation>
    <scope>NUCLEOTIDE SEQUENCE [LARGE SCALE GENOMIC DNA]</scope>
</reference>
<evidence type="ECO:0000313" key="6">
    <source>
        <dbReference type="Proteomes" id="UP000001645"/>
    </source>
</evidence>